<feature type="compositionally biased region" description="Acidic residues" evidence="1">
    <location>
        <begin position="167"/>
        <end position="178"/>
    </location>
</feature>
<feature type="region of interest" description="Disordered" evidence="1">
    <location>
        <begin position="1"/>
        <end position="110"/>
    </location>
</feature>
<feature type="compositionally biased region" description="Basic and acidic residues" evidence="1">
    <location>
        <begin position="89"/>
        <end position="100"/>
    </location>
</feature>
<dbReference type="SUPFAM" id="SSF55277">
    <property type="entry name" value="GYF domain"/>
    <property type="match status" value="1"/>
</dbReference>
<feature type="region of interest" description="Disordered" evidence="1">
    <location>
        <begin position="122"/>
        <end position="199"/>
    </location>
</feature>
<feature type="domain" description="GYF" evidence="2">
    <location>
        <begin position="395"/>
        <end position="450"/>
    </location>
</feature>
<reference evidence="3 4" key="1">
    <citation type="submission" date="2018-02" db="EMBL/GenBank/DDBJ databases">
        <title>The genomes of Aspergillus section Nigri reveals drivers in fungal speciation.</title>
        <authorList>
            <consortium name="DOE Joint Genome Institute"/>
            <person name="Vesth T.C."/>
            <person name="Nybo J."/>
            <person name="Theobald S."/>
            <person name="Brandl J."/>
            <person name="Frisvad J.C."/>
            <person name="Nielsen K.F."/>
            <person name="Lyhne E.K."/>
            <person name="Kogle M.E."/>
            <person name="Kuo A."/>
            <person name="Riley R."/>
            <person name="Clum A."/>
            <person name="Nolan M."/>
            <person name="Lipzen A."/>
            <person name="Salamov A."/>
            <person name="Henrissat B."/>
            <person name="Wiebenga A."/>
            <person name="De vries R.P."/>
            <person name="Grigoriev I.V."/>
            <person name="Mortensen U.H."/>
            <person name="Andersen M.R."/>
            <person name="Baker S.E."/>
        </authorList>
    </citation>
    <scope>NUCLEOTIDE SEQUENCE [LARGE SCALE GENOMIC DNA]</scope>
    <source>
        <strain evidence="3 4">CBS 707.79</strain>
    </source>
</reference>
<dbReference type="InterPro" id="IPR035445">
    <property type="entry name" value="GYF-like_dom_sf"/>
</dbReference>
<dbReference type="Gene3D" id="3.30.1490.40">
    <property type="match status" value="1"/>
</dbReference>
<dbReference type="GO" id="GO:0005682">
    <property type="term" value="C:U5 snRNP"/>
    <property type="evidence" value="ECO:0007669"/>
    <property type="project" value="InterPro"/>
</dbReference>
<protein>
    <recommendedName>
        <fullName evidence="2">GYF domain-containing protein</fullName>
    </recommendedName>
</protein>
<evidence type="ECO:0000259" key="2">
    <source>
        <dbReference type="PROSITE" id="PS50829"/>
    </source>
</evidence>
<feature type="compositionally biased region" description="Acidic residues" evidence="1">
    <location>
        <begin position="101"/>
        <end position="110"/>
    </location>
</feature>
<feature type="compositionally biased region" description="Acidic residues" evidence="1">
    <location>
        <begin position="47"/>
        <end position="57"/>
    </location>
</feature>
<evidence type="ECO:0000313" key="3">
    <source>
        <dbReference type="EMBL" id="PYH99959.1"/>
    </source>
</evidence>
<feature type="compositionally biased region" description="Basic and acidic residues" evidence="1">
    <location>
        <begin position="10"/>
        <end position="20"/>
    </location>
</feature>
<feature type="compositionally biased region" description="Acidic residues" evidence="1">
    <location>
        <begin position="322"/>
        <end position="333"/>
    </location>
</feature>
<organism evidence="3 4">
    <name type="scientific">Aspergillus ellipticus CBS 707.79</name>
    <dbReference type="NCBI Taxonomy" id="1448320"/>
    <lineage>
        <taxon>Eukaryota</taxon>
        <taxon>Fungi</taxon>
        <taxon>Dikarya</taxon>
        <taxon>Ascomycota</taxon>
        <taxon>Pezizomycotina</taxon>
        <taxon>Eurotiomycetes</taxon>
        <taxon>Eurotiomycetidae</taxon>
        <taxon>Eurotiales</taxon>
        <taxon>Aspergillaceae</taxon>
        <taxon>Aspergillus</taxon>
        <taxon>Aspergillus subgen. Circumdati</taxon>
    </lineage>
</organism>
<dbReference type="VEuPathDB" id="FungiDB:BO71DRAFT_368150"/>
<accession>A0A319DR59</accession>
<dbReference type="SMART" id="SM00444">
    <property type="entry name" value="GYF"/>
    <property type="match status" value="1"/>
</dbReference>
<dbReference type="OrthoDB" id="331341at2759"/>
<dbReference type="Pfam" id="PF02213">
    <property type="entry name" value="GYF"/>
    <property type="match status" value="1"/>
</dbReference>
<name>A0A319DR59_9EURO</name>
<sequence>MSSSQPRPKRAGEDFTRTHQEDDDPTSPSSKKPRFDLRNPSALAPDALEDDAVLDADEIGRRGQQVRRKAINLDGYDSDSENEGFSARIEAKSKASQSKDDADDDDMFAELQEDFGTEDVDADDALRKNKKTVRFLRDDEIEGQVASSKGGGTLHADLRQGAHDADNDGEESESDVGDEERARLDGGLDEELGAGAKKKHAPVLDAFNMRTEQEEGRFDDQGNYIRKAVDPDAVYDSWLEGVSKKDIRLAKEAADKREEERKEKDRQSDSVLTADALKTLITYLERGETILEALARIGKGVQRKPKWQANRNKNRKKHQEVTVEDTEMADEDPKEAARKQAIDAITGAADILMTRGQAEIYDTEREMLTRQYRHETGEDWIDPPLGDSAHSEEAPVMWEFRWSDARDGGTIHGPYDSAAMESWKHAGYFGKGVEFRRTDTDQWVSEPNFA</sequence>
<gene>
    <name evidence="3" type="ORF">BO71DRAFT_368150</name>
</gene>
<feature type="compositionally biased region" description="Basic residues" evidence="1">
    <location>
        <begin position="304"/>
        <end position="318"/>
    </location>
</feature>
<evidence type="ECO:0000256" key="1">
    <source>
        <dbReference type="SAM" id="MobiDB-lite"/>
    </source>
</evidence>
<dbReference type="STRING" id="1448320.A0A319DR59"/>
<feature type="compositionally biased region" description="Basic and acidic residues" evidence="1">
    <location>
        <begin position="156"/>
        <end position="166"/>
    </location>
</feature>
<evidence type="ECO:0000313" key="4">
    <source>
        <dbReference type="Proteomes" id="UP000247810"/>
    </source>
</evidence>
<dbReference type="AlphaFoldDB" id="A0A319DR59"/>
<dbReference type="InterPro" id="IPR039905">
    <property type="entry name" value="CD2BP2/Lin1"/>
</dbReference>
<feature type="region of interest" description="Disordered" evidence="1">
    <location>
        <begin position="304"/>
        <end position="336"/>
    </location>
</feature>
<dbReference type="PANTHER" id="PTHR13138">
    <property type="entry name" value="PROTEIN LIN1"/>
    <property type="match status" value="1"/>
</dbReference>
<keyword evidence="4" id="KW-1185">Reference proteome</keyword>
<dbReference type="InterPro" id="IPR003169">
    <property type="entry name" value="GYF"/>
</dbReference>
<dbReference type="PANTHER" id="PTHR13138:SF3">
    <property type="entry name" value="CD2 ANTIGEN CYTOPLASMIC TAIL-BINDING PROTEIN 2"/>
    <property type="match status" value="1"/>
</dbReference>
<proteinExistence type="predicted"/>
<dbReference type="Proteomes" id="UP000247810">
    <property type="component" value="Unassembled WGS sequence"/>
</dbReference>
<dbReference type="EMBL" id="KZ825798">
    <property type="protein sequence ID" value="PYH99959.1"/>
    <property type="molecule type" value="Genomic_DNA"/>
</dbReference>
<dbReference type="PROSITE" id="PS50829">
    <property type="entry name" value="GYF"/>
    <property type="match status" value="1"/>
</dbReference>